<evidence type="ECO:0000313" key="3">
    <source>
        <dbReference type="EMBL" id="GGK15228.1"/>
    </source>
</evidence>
<feature type="domain" description="TadE-like" evidence="2">
    <location>
        <begin position="18"/>
        <end position="60"/>
    </location>
</feature>
<evidence type="ECO:0000313" key="4">
    <source>
        <dbReference type="Proteomes" id="UP000660265"/>
    </source>
</evidence>
<protein>
    <submittedName>
        <fullName evidence="3">Septum formation initiator</fullName>
    </submittedName>
</protein>
<gene>
    <name evidence="3" type="ORF">GCM10011583_54010</name>
</gene>
<reference evidence="4" key="1">
    <citation type="journal article" date="2019" name="Int. J. Syst. Evol. Microbiol.">
        <title>The Global Catalogue of Microorganisms (GCM) 10K type strain sequencing project: providing services to taxonomists for standard genome sequencing and annotation.</title>
        <authorList>
            <consortium name="The Broad Institute Genomics Platform"/>
            <consortium name="The Broad Institute Genome Sequencing Center for Infectious Disease"/>
            <person name="Wu L."/>
            <person name="Ma J."/>
        </authorList>
    </citation>
    <scope>NUCLEOTIDE SEQUENCE [LARGE SCALE GENOMIC DNA]</scope>
    <source>
        <strain evidence="4">CGMCC 4.7275</strain>
    </source>
</reference>
<dbReference type="InterPro" id="IPR012495">
    <property type="entry name" value="TadE-like_dom"/>
</dbReference>
<proteinExistence type="predicted"/>
<sequence length="126" mass="13552">MPKRFLHRKTDAEPREKGQAAIEFAGLVTLMIFVGLAAVQLGLVAYAVQQAGTASRASARAASTLDTDYVQVGRDSMSDWLAEDATFDREPALGDEVKVTARVPVPAILPVFDFGDAERTATMPLD</sequence>
<keyword evidence="4" id="KW-1185">Reference proteome</keyword>
<dbReference type="RefSeq" id="WP_189110179.1">
    <property type="nucleotide sequence ID" value="NZ_BMMV01000020.1"/>
</dbReference>
<feature type="transmembrane region" description="Helical" evidence="1">
    <location>
        <begin position="21"/>
        <end position="48"/>
    </location>
</feature>
<comment type="caution">
    <text evidence="3">The sequence shown here is derived from an EMBL/GenBank/DDBJ whole genome shotgun (WGS) entry which is preliminary data.</text>
</comment>
<evidence type="ECO:0000256" key="1">
    <source>
        <dbReference type="SAM" id="Phobius"/>
    </source>
</evidence>
<organism evidence="3 4">
    <name type="scientific">Streptomyces camponoticapitis</name>
    <dbReference type="NCBI Taxonomy" id="1616125"/>
    <lineage>
        <taxon>Bacteria</taxon>
        <taxon>Bacillati</taxon>
        <taxon>Actinomycetota</taxon>
        <taxon>Actinomycetes</taxon>
        <taxon>Kitasatosporales</taxon>
        <taxon>Streptomycetaceae</taxon>
        <taxon>Streptomyces</taxon>
    </lineage>
</organism>
<evidence type="ECO:0000259" key="2">
    <source>
        <dbReference type="Pfam" id="PF07811"/>
    </source>
</evidence>
<dbReference type="Pfam" id="PF07811">
    <property type="entry name" value="TadE"/>
    <property type="match status" value="1"/>
</dbReference>
<keyword evidence="1" id="KW-0472">Membrane</keyword>
<dbReference type="Proteomes" id="UP000660265">
    <property type="component" value="Unassembled WGS sequence"/>
</dbReference>
<name>A0ABQ2EKI3_9ACTN</name>
<dbReference type="EMBL" id="BMMV01000020">
    <property type="protein sequence ID" value="GGK15228.1"/>
    <property type="molecule type" value="Genomic_DNA"/>
</dbReference>
<keyword evidence="1" id="KW-0812">Transmembrane</keyword>
<keyword evidence="1" id="KW-1133">Transmembrane helix</keyword>
<accession>A0ABQ2EKI3</accession>